<feature type="region of interest" description="Disordered" evidence="1">
    <location>
        <begin position="43"/>
        <end position="66"/>
    </location>
</feature>
<name>A0ABQ2S7V6_9DEIO</name>
<proteinExistence type="predicted"/>
<comment type="caution">
    <text evidence="2">The sequence shown here is derived from an EMBL/GenBank/DDBJ whole genome shotgun (WGS) entry which is preliminary data.</text>
</comment>
<gene>
    <name evidence="2" type="ORF">GCM10008960_32430</name>
</gene>
<dbReference type="Proteomes" id="UP000644548">
    <property type="component" value="Unassembled WGS sequence"/>
</dbReference>
<organism evidence="2 3">
    <name type="scientific">Deinococcus sedimenti</name>
    <dbReference type="NCBI Taxonomy" id="1867090"/>
    <lineage>
        <taxon>Bacteria</taxon>
        <taxon>Thermotogati</taxon>
        <taxon>Deinococcota</taxon>
        <taxon>Deinococci</taxon>
        <taxon>Deinococcales</taxon>
        <taxon>Deinococcaceae</taxon>
        <taxon>Deinococcus</taxon>
    </lineage>
</organism>
<protein>
    <submittedName>
        <fullName evidence="2">Uncharacterized protein</fullName>
    </submittedName>
</protein>
<accession>A0ABQ2S7V6</accession>
<evidence type="ECO:0000313" key="3">
    <source>
        <dbReference type="Proteomes" id="UP000644548"/>
    </source>
</evidence>
<evidence type="ECO:0000256" key="1">
    <source>
        <dbReference type="SAM" id="MobiDB-lite"/>
    </source>
</evidence>
<keyword evidence="3" id="KW-1185">Reference proteome</keyword>
<evidence type="ECO:0000313" key="2">
    <source>
        <dbReference type="EMBL" id="GGS03319.1"/>
    </source>
</evidence>
<reference evidence="3" key="1">
    <citation type="journal article" date="2019" name="Int. J. Syst. Evol. Microbiol.">
        <title>The Global Catalogue of Microorganisms (GCM) 10K type strain sequencing project: providing services to taxonomists for standard genome sequencing and annotation.</title>
        <authorList>
            <consortium name="The Broad Institute Genomics Platform"/>
            <consortium name="The Broad Institute Genome Sequencing Center for Infectious Disease"/>
            <person name="Wu L."/>
            <person name="Ma J."/>
        </authorList>
    </citation>
    <scope>NUCLEOTIDE SEQUENCE [LARGE SCALE GENOMIC DNA]</scope>
    <source>
        <strain evidence="3">JCM 31405</strain>
    </source>
</reference>
<sequence length="66" mass="6547">MLPRPPTRGPVITPMSGWASRSSRSLLVLAKYNMGTGGADPLCGPATPGGPQGNGAAMAATSLGHT</sequence>
<dbReference type="EMBL" id="BMQN01000011">
    <property type="protein sequence ID" value="GGS03319.1"/>
    <property type="molecule type" value="Genomic_DNA"/>
</dbReference>